<dbReference type="CDD" id="cd07377">
    <property type="entry name" value="WHTH_GntR"/>
    <property type="match status" value="1"/>
</dbReference>
<evidence type="ECO:0000256" key="1">
    <source>
        <dbReference type="ARBA" id="ARBA00023015"/>
    </source>
</evidence>
<reference evidence="6" key="2">
    <citation type="submission" date="2007-04" db="EMBL/GenBank/DDBJ databases">
        <title>Complete genome sequence of the nitrogen-fixing bacterium Azorhizobium caulinodans ORS571.</title>
        <authorList>
            <person name="Lee K.B."/>
            <person name="Backer P.D."/>
            <person name="Aono T."/>
            <person name="Liu C.T."/>
            <person name="Suzuki S."/>
            <person name="Suzuki T."/>
            <person name="Kaneko T."/>
            <person name="Yamada M."/>
            <person name="Tabata S."/>
            <person name="Kupfer D.M."/>
            <person name="Najar F.Z."/>
            <person name="Wiley G.B."/>
            <person name="Roe B."/>
            <person name="Binnewies T."/>
            <person name="Ussery D."/>
            <person name="Vereecke D."/>
            <person name="Gevers D."/>
            <person name="Holsters M."/>
            <person name="Oyaizu H."/>
        </authorList>
    </citation>
    <scope>NUCLEOTIDE SEQUENCE [LARGE SCALE GENOMIC DNA]</scope>
    <source>
        <strain evidence="6">ATCC 43989 / DSM 5975 / JCM 20966 / LMG 6465 / NBRC 14845 / NCIMB 13405 / ORS 571</strain>
    </source>
</reference>
<dbReference type="PANTHER" id="PTHR43537:SF6">
    <property type="entry name" value="HTH-TYPE TRANSCRIPTIONAL REPRESSOR RSPR"/>
    <property type="match status" value="1"/>
</dbReference>
<dbReference type="InterPro" id="IPR036388">
    <property type="entry name" value="WH-like_DNA-bd_sf"/>
</dbReference>
<evidence type="ECO:0000313" key="6">
    <source>
        <dbReference type="Proteomes" id="UP000000270"/>
    </source>
</evidence>
<accession>A8IHY8</accession>
<dbReference type="HOGENOM" id="CLU_017584_5_2_5"/>
<dbReference type="SUPFAM" id="SSF48008">
    <property type="entry name" value="GntR ligand-binding domain-like"/>
    <property type="match status" value="1"/>
</dbReference>
<dbReference type="GO" id="GO:0003700">
    <property type="term" value="F:DNA-binding transcription factor activity"/>
    <property type="evidence" value="ECO:0007669"/>
    <property type="project" value="InterPro"/>
</dbReference>
<dbReference type="Pfam" id="PF07729">
    <property type="entry name" value="FCD"/>
    <property type="match status" value="1"/>
</dbReference>
<gene>
    <name evidence="5" type="ordered locus">AZC_3339</name>
</gene>
<dbReference type="InterPro" id="IPR008920">
    <property type="entry name" value="TF_FadR/GntR_C"/>
</dbReference>
<reference evidence="5 6" key="6">
    <citation type="journal article" date="2011" name="Appl. Environ. Microbiol.">
        <title>Involvement of the azorhizobial chromosome partition gene (parA) in the onset of bacteroid differentiation during Sesbania rostrata stem nodule development.</title>
        <authorList>
            <person name="Liu CT."/>
            <person name="Lee KB."/>
            <person name="Wang YS."/>
            <person name="Peng MH."/>
            <person name="Lee KT."/>
            <person name="Suzuki S."/>
            <person name="Suzuki T."/>
            <person name="Oyaizu H."/>
        </authorList>
    </citation>
    <scope>NUCLEOTIDE SEQUENCE [LARGE SCALE GENOMIC DNA]</scope>
    <source>
        <strain evidence="6">ATCC 43989 / DSM 5975 / JCM 20966 / LMG 6465 / NBRC 14845 / NCIMB 13405 / ORS 571</strain>
    </source>
</reference>
<dbReference type="Gene3D" id="1.10.10.10">
    <property type="entry name" value="Winged helix-like DNA-binding domain superfamily/Winged helix DNA-binding domain"/>
    <property type="match status" value="1"/>
</dbReference>
<evidence type="ECO:0000313" key="5">
    <source>
        <dbReference type="EMBL" id="BAF89337.1"/>
    </source>
</evidence>
<evidence type="ECO:0000256" key="2">
    <source>
        <dbReference type="ARBA" id="ARBA00023125"/>
    </source>
</evidence>
<dbReference type="InterPro" id="IPR036390">
    <property type="entry name" value="WH_DNA-bd_sf"/>
</dbReference>
<reference evidence="5 6" key="1">
    <citation type="journal article" date="2007" name="Appl. Environ. Microbiol.">
        <title>Rhizobial factors required for stem nodule maturation and maintenance in Sesbania rostrata-Azorhizobium caulinodans ORS571 symbiosis.</title>
        <authorList>
            <person name="Suzuki S."/>
            <person name="Aono T."/>
            <person name="Lee KB."/>
            <person name="Suzuki T."/>
            <person name="Liu CT."/>
            <person name="Miwa H."/>
            <person name="Wakao S."/>
            <person name="Iki T."/>
            <person name="Oyaizu H."/>
        </authorList>
    </citation>
    <scope>NUCLEOTIDE SEQUENCE [LARGE SCALE GENOMIC DNA]</scope>
    <source>
        <strain evidence="6">ATCC 43989 / DSM 5975 / JCM 20966 / LMG 6465 / NBRC 14845 / NCIMB 13405 / ORS 571</strain>
    </source>
</reference>
<keyword evidence="2" id="KW-0238">DNA-binding</keyword>
<dbReference type="InterPro" id="IPR000524">
    <property type="entry name" value="Tscrpt_reg_HTH_GntR"/>
</dbReference>
<dbReference type="SMART" id="SM00345">
    <property type="entry name" value="HTH_GNTR"/>
    <property type="match status" value="1"/>
</dbReference>
<dbReference type="EMBL" id="AP009384">
    <property type="protein sequence ID" value="BAF89337.1"/>
    <property type="molecule type" value="Genomic_DNA"/>
</dbReference>
<name>A8IHY8_AZOC5</name>
<keyword evidence="6" id="KW-1185">Reference proteome</keyword>
<dbReference type="AlphaFoldDB" id="A8IHY8"/>
<dbReference type="eggNOG" id="COG1802">
    <property type="taxonomic scope" value="Bacteria"/>
</dbReference>
<dbReference type="SMART" id="SM00895">
    <property type="entry name" value="FCD"/>
    <property type="match status" value="1"/>
</dbReference>
<sequence length="244" mass="26795">MQAPHLYGSMDELATGRMNVDALNVPTTGSTAQRIETELRRAIISMSLPPGTRLSEQEIATSHGVSRQPVREALIGLARTRLVEILPQRGTVVVKISTRKMMEARFVREAIETAVARKAADAFDPAQRTRIDDLIDLQSKAAQRNDHGTFQRYDELFHVALAEGAGCGLAWEAISDIKAHMDRACHLTLTSAETMAALVDQHRAIMVAVDARDPAGAAEAMRCHLSEILRALPKVAQEHPDLFE</sequence>
<dbReference type="KEGG" id="azc:AZC_3339"/>
<dbReference type="SUPFAM" id="SSF46785">
    <property type="entry name" value="Winged helix' DNA-binding domain"/>
    <property type="match status" value="1"/>
</dbReference>
<evidence type="ECO:0000256" key="3">
    <source>
        <dbReference type="ARBA" id="ARBA00023163"/>
    </source>
</evidence>
<reference evidence="5 6" key="3">
    <citation type="journal article" date="2008" name="BMC Genomics">
        <title>The genome of the versatile nitrogen fixer Azorhizobium caulinodans ORS571.</title>
        <authorList>
            <person name="Lee KB."/>
            <person name="Backer P.D."/>
            <person name="Aono T."/>
            <person name="Liu CT."/>
            <person name="Suzuki S."/>
            <person name="Suzuki T."/>
            <person name="Kaneko T."/>
            <person name="Yamada M."/>
            <person name="Tabata S."/>
            <person name="Kupfer D.M."/>
            <person name="Najar F.Z."/>
            <person name="Wiley G.B."/>
            <person name="Roe B."/>
            <person name="Binnewies T.T."/>
            <person name="Ussery D.W."/>
            <person name="D'Haeze W."/>
            <person name="Herder J.D."/>
            <person name="Gevers D."/>
            <person name="Vereecke D."/>
            <person name="Holsters M."/>
            <person name="Oyaizu H."/>
        </authorList>
    </citation>
    <scope>NUCLEOTIDE SEQUENCE [LARGE SCALE GENOMIC DNA]</scope>
    <source>
        <strain evidence="6">ATCC 43989 / DSM 5975 / JCM 20966 / LMG 6465 / NBRC 14845 / NCIMB 13405 / ORS 571</strain>
    </source>
</reference>
<evidence type="ECO:0000259" key="4">
    <source>
        <dbReference type="PROSITE" id="PS50949"/>
    </source>
</evidence>
<protein>
    <submittedName>
        <fullName evidence="5">GntR-family transcriptional regulator</fullName>
    </submittedName>
</protein>
<reference evidence="5 6" key="5">
    <citation type="journal article" date="2010" name="Appl. Environ. Microbiol.">
        <title>phrR-like gene praR of Azorhizobium caulinodans ORS571 is essential for symbiosis with Sesbania rostrata and is involved in expression of reb genes.</title>
        <authorList>
            <person name="Akiba N."/>
            <person name="Aono T."/>
            <person name="Toyazaki H."/>
            <person name="Sato S."/>
            <person name="Oyaizu H."/>
        </authorList>
    </citation>
    <scope>NUCLEOTIDE SEQUENCE [LARGE SCALE GENOMIC DNA]</scope>
    <source>
        <strain evidence="6">ATCC 43989 / DSM 5975 / JCM 20966 / LMG 6465 / NBRC 14845 / NCIMB 13405 / ORS 571</strain>
    </source>
</reference>
<dbReference type="PANTHER" id="PTHR43537">
    <property type="entry name" value="TRANSCRIPTIONAL REGULATOR, GNTR FAMILY"/>
    <property type="match status" value="1"/>
</dbReference>
<dbReference type="PROSITE" id="PS50949">
    <property type="entry name" value="HTH_GNTR"/>
    <property type="match status" value="1"/>
</dbReference>
<organism evidence="5 6">
    <name type="scientific">Azorhizobium caulinodans (strain ATCC 43989 / DSM 5975 / JCM 20966 / LMG 6465 / NBRC 14845 / NCIMB 13405 / ORS 571)</name>
    <dbReference type="NCBI Taxonomy" id="438753"/>
    <lineage>
        <taxon>Bacteria</taxon>
        <taxon>Pseudomonadati</taxon>
        <taxon>Pseudomonadota</taxon>
        <taxon>Alphaproteobacteria</taxon>
        <taxon>Hyphomicrobiales</taxon>
        <taxon>Xanthobacteraceae</taxon>
        <taxon>Azorhizobium</taxon>
    </lineage>
</organism>
<dbReference type="GO" id="GO:0003677">
    <property type="term" value="F:DNA binding"/>
    <property type="evidence" value="ECO:0007669"/>
    <property type="project" value="UniProtKB-KW"/>
</dbReference>
<dbReference type="Proteomes" id="UP000000270">
    <property type="component" value="Chromosome"/>
</dbReference>
<reference evidence="5 6" key="4">
    <citation type="journal article" date="2009" name="Appl. Environ. Microbiol.">
        <title>Comparative genome-wide transcriptional profiling of Azorhizobium caulinodans ORS571 grown under free-living and symbiotic conditions.</title>
        <authorList>
            <person name="Tsukada S."/>
            <person name="Aono T."/>
            <person name="Akiba N."/>
            <person name="Lee KB."/>
            <person name="Liu CT."/>
            <person name="Toyazaki H."/>
            <person name="Oyaizu H."/>
        </authorList>
    </citation>
    <scope>NUCLEOTIDE SEQUENCE [LARGE SCALE GENOMIC DNA]</scope>
    <source>
        <strain evidence="6">ATCC 43989 / DSM 5975 / JCM 20966 / LMG 6465 / NBRC 14845 / NCIMB 13405 / ORS 571</strain>
    </source>
</reference>
<keyword evidence="1" id="KW-0805">Transcription regulation</keyword>
<keyword evidence="3" id="KW-0804">Transcription</keyword>
<dbReference type="Gene3D" id="1.20.120.530">
    <property type="entry name" value="GntR ligand-binding domain-like"/>
    <property type="match status" value="1"/>
</dbReference>
<proteinExistence type="predicted"/>
<dbReference type="STRING" id="438753.AZC_3339"/>
<feature type="domain" description="HTH gntR-type" evidence="4">
    <location>
        <begin position="29"/>
        <end position="96"/>
    </location>
</feature>
<dbReference type="InterPro" id="IPR011711">
    <property type="entry name" value="GntR_C"/>
</dbReference>
<dbReference type="Pfam" id="PF00392">
    <property type="entry name" value="GntR"/>
    <property type="match status" value="1"/>
</dbReference>